<reference evidence="1 2" key="1">
    <citation type="submission" date="2022-05" db="EMBL/GenBank/DDBJ databases">
        <authorList>
            <consortium name="Genoscope - CEA"/>
            <person name="William W."/>
        </authorList>
    </citation>
    <scope>NUCLEOTIDE SEQUENCE [LARGE SCALE GENOMIC DNA]</scope>
</reference>
<sequence length="131" mass="14800">MRLNKAFPTPRLGTWVDGKLTLSKSMRNTCVRLNQGAKCIKRGSPCPSGTEACCDKFSCWRRNRRCCCPKPETTTEPTTERTTELTIMPTTAPKDWRNIIDRREAVGALAVDFSKAFDARNHRLLPAKLKT</sequence>
<evidence type="ECO:0000313" key="2">
    <source>
        <dbReference type="Proteomes" id="UP001159427"/>
    </source>
</evidence>
<dbReference type="Proteomes" id="UP001159427">
    <property type="component" value="Unassembled WGS sequence"/>
</dbReference>
<gene>
    <name evidence="1" type="ORF">PEVE_00009705</name>
</gene>
<accession>A0ABN8RBD5</accession>
<name>A0ABN8RBD5_9CNID</name>
<organism evidence="1 2">
    <name type="scientific">Porites evermanni</name>
    <dbReference type="NCBI Taxonomy" id="104178"/>
    <lineage>
        <taxon>Eukaryota</taxon>
        <taxon>Metazoa</taxon>
        <taxon>Cnidaria</taxon>
        <taxon>Anthozoa</taxon>
        <taxon>Hexacorallia</taxon>
        <taxon>Scleractinia</taxon>
        <taxon>Fungiina</taxon>
        <taxon>Poritidae</taxon>
        <taxon>Porites</taxon>
    </lineage>
</organism>
<protein>
    <recommendedName>
        <fullName evidence="3">Reverse transcriptase domain-containing protein</fullName>
    </recommendedName>
</protein>
<keyword evidence="2" id="KW-1185">Reference proteome</keyword>
<evidence type="ECO:0000313" key="1">
    <source>
        <dbReference type="EMBL" id="CAH3174754.1"/>
    </source>
</evidence>
<dbReference type="EMBL" id="CALNXI010001678">
    <property type="protein sequence ID" value="CAH3174754.1"/>
    <property type="molecule type" value="Genomic_DNA"/>
</dbReference>
<comment type="caution">
    <text evidence="1">The sequence shown here is derived from an EMBL/GenBank/DDBJ whole genome shotgun (WGS) entry which is preliminary data.</text>
</comment>
<evidence type="ECO:0008006" key="3">
    <source>
        <dbReference type="Google" id="ProtNLM"/>
    </source>
</evidence>
<proteinExistence type="predicted"/>